<name>A0ABU5R5N8_9PSEU</name>
<dbReference type="Pfam" id="PF01370">
    <property type="entry name" value="Epimerase"/>
    <property type="match status" value="1"/>
</dbReference>
<dbReference type="SUPFAM" id="SSF51735">
    <property type="entry name" value="NAD(P)-binding Rossmann-fold domains"/>
    <property type="match status" value="1"/>
</dbReference>
<comment type="caution">
    <text evidence="2">The sequence shown here is derived from an EMBL/GenBank/DDBJ whole genome shotgun (WGS) entry which is preliminary data.</text>
</comment>
<evidence type="ECO:0000313" key="3">
    <source>
        <dbReference type="Proteomes" id="UP001304298"/>
    </source>
</evidence>
<evidence type="ECO:0000259" key="1">
    <source>
        <dbReference type="Pfam" id="PF01370"/>
    </source>
</evidence>
<dbReference type="InterPro" id="IPR051783">
    <property type="entry name" value="NAD(P)-dependent_oxidoreduct"/>
</dbReference>
<dbReference type="InterPro" id="IPR001509">
    <property type="entry name" value="Epimerase_deHydtase"/>
</dbReference>
<dbReference type="RefSeq" id="WP_323327604.1">
    <property type="nucleotide sequence ID" value="NZ_JAYFSI010000002.1"/>
</dbReference>
<reference evidence="2 3" key="1">
    <citation type="submission" date="2023-12" db="EMBL/GenBank/DDBJ databases">
        <title>Amycolatopsis sp. V23-08.</title>
        <authorList>
            <person name="Somphong A."/>
        </authorList>
    </citation>
    <scope>NUCLEOTIDE SEQUENCE [LARGE SCALE GENOMIC DNA]</scope>
    <source>
        <strain evidence="2 3">V23-08</strain>
    </source>
</reference>
<accession>A0ABU5R5N8</accession>
<protein>
    <submittedName>
        <fullName evidence="2">NAD-dependent epimerase/dehydratase family protein</fullName>
    </submittedName>
</protein>
<dbReference type="PANTHER" id="PTHR48079:SF6">
    <property type="entry name" value="NAD(P)-BINDING DOMAIN-CONTAINING PROTEIN-RELATED"/>
    <property type="match status" value="1"/>
</dbReference>
<dbReference type="PANTHER" id="PTHR48079">
    <property type="entry name" value="PROTEIN YEEZ"/>
    <property type="match status" value="1"/>
</dbReference>
<organism evidence="2 3">
    <name type="scientific">Amycolatopsis heterodermiae</name>
    <dbReference type="NCBI Taxonomy" id="3110235"/>
    <lineage>
        <taxon>Bacteria</taxon>
        <taxon>Bacillati</taxon>
        <taxon>Actinomycetota</taxon>
        <taxon>Actinomycetes</taxon>
        <taxon>Pseudonocardiales</taxon>
        <taxon>Pseudonocardiaceae</taxon>
        <taxon>Amycolatopsis</taxon>
    </lineage>
</organism>
<evidence type="ECO:0000313" key="2">
    <source>
        <dbReference type="EMBL" id="MEA5360985.1"/>
    </source>
</evidence>
<dbReference type="Proteomes" id="UP001304298">
    <property type="component" value="Unassembled WGS sequence"/>
</dbReference>
<dbReference type="InterPro" id="IPR036291">
    <property type="entry name" value="NAD(P)-bd_dom_sf"/>
</dbReference>
<gene>
    <name evidence="2" type="ORF">VA596_15675</name>
</gene>
<dbReference type="EMBL" id="JAYFSI010000002">
    <property type="protein sequence ID" value="MEA5360985.1"/>
    <property type="molecule type" value="Genomic_DNA"/>
</dbReference>
<keyword evidence="3" id="KW-1185">Reference proteome</keyword>
<sequence length="350" mass="37592">MADVKRIVVTGATGNIGTGVIAALAADPRIEAITGLARRPAPENPPKTTLVRADVERDDLVPLLRGADAVIHLAWLFQPARRPERTWRANVLGSIRLFEAAAEAGVPKLVHSSSIGAYSPRETTEPVDESWPTHGWPGAAYTREKAYLERWLDAFEHRHPGVGLVRIRPGFVFQRAAASEQRRLFGGPFVPGSLVRPGLLPVLPHLPRLRLQVVHTADLADAITRATLRPVTGAFNIATEPVIGTKFLAGLLGARTVPVPAGVVHTALGAAWRLHLVPATPGLFDAVLRLPVLSTGRAQAELGWRPRRDAAETMTEFFAGLRAGAGGETAPLAPDDQRLHELATGVGRRP</sequence>
<proteinExistence type="predicted"/>
<dbReference type="Gene3D" id="3.40.50.720">
    <property type="entry name" value="NAD(P)-binding Rossmann-like Domain"/>
    <property type="match status" value="1"/>
</dbReference>
<feature type="domain" description="NAD-dependent epimerase/dehydratase" evidence="1">
    <location>
        <begin position="7"/>
        <end position="170"/>
    </location>
</feature>